<dbReference type="GO" id="GO:0003700">
    <property type="term" value="F:DNA-binding transcription factor activity"/>
    <property type="evidence" value="ECO:0007669"/>
    <property type="project" value="InterPro"/>
</dbReference>
<dbReference type="PANTHER" id="PTHR30346:SF0">
    <property type="entry name" value="HCA OPERON TRANSCRIPTIONAL ACTIVATOR HCAR"/>
    <property type="match status" value="1"/>
</dbReference>
<evidence type="ECO:0000313" key="7">
    <source>
        <dbReference type="Proteomes" id="UP000248395"/>
    </source>
</evidence>
<gene>
    <name evidence="6" type="ORF">DFR38_11096</name>
</gene>
<dbReference type="OrthoDB" id="5292387at2"/>
<dbReference type="InterPro" id="IPR000847">
    <property type="entry name" value="LysR_HTH_N"/>
</dbReference>
<dbReference type="FunFam" id="1.10.10.10:FF:000001">
    <property type="entry name" value="LysR family transcriptional regulator"/>
    <property type="match status" value="1"/>
</dbReference>
<feature type="domain" description="HTH lysR-type" evidence="5">
    <location>
        <begin position="1"/>
        <end position="58"/>
    </location>
</feature>
<sequence>MELRQLRYFVAVAEELHFGRAAKRLHISQPALSFDIRKLEQRMGVQLFQRNNKSVRLTQCGAALLGKCRNLLHSAADIQQMLQRYAEGKQGLIRLGFINSMLYRGLPQALQQFSRHYPDVAIALQEMGTQEQIQALERRQIDLACVNDAHYPASIAGDVLAAEPLCCCLPRQHPCAAQPAITLPMLQEQPFILFAPEVSPYYHHQILAQCAAAGFYPHIQHQARTWLSIIRMVGMGLGVALVPQGLQHLATEQVCYLPLPAPMPSTRLMLLHQQDEAESCVQLLRAALLAALPTPAEAAVERFAVDRHSH</sequence>
<name>A0A318J9M3_9NEIS</name>
<dbReference type="PROSITE" id="PS50931">
    <property type="entry name" value="HTH_LYSR"/>
    <property type="match status" value="1"/>
</dbReference>
<evidence type="ECO:0000256" key="4">
    <source>
        <dbReference type="ARBA" id="ARBA00023163"/>
    </source>
</evidence>
<dbReference type="Pfam" id="PF00126">
    <property type="entry name" value="HTH_1"/>
    <property type="match status" value="1"/>
</dbReference>
<dbReference type="GO" id="GO:0032993">
    <property type="term" value="C:protein-DNA complex"/>
    <property type="evidence" value="ECO:0007669"/>
    <property type="project" value="TreeGrafter"/>
</dbReference>
<dbReference type="EMBL" id="QJKC01000010">
    <property type="protein sequence ID" value="PXX45998.1"/>
    <property type="molecule type" value="Genomic_DNA"/>
</dbReference>
<reference evidence="6 7" key="1">
    <citation type="submission" date="2018-05" db="EMBL/GenBank/DDBJ databases">
        <title>Genomic Encyclopedia of Type Strains, Phase IV (KMG-IV): sequencing the most valuable type-strain genomes for metagenomic binning, comparative biology and taxonomic classification.</title>
        <authorList>
            <person name="Goeker M."/>
        </authorList>
    </citation>
    <scope>NUCLEOTIDE SEQUENCE [LARGE SCALE GENOMIC DNA]</scope>
    <source>
        <strain evidence="6 7">DSM 25134</strain>
    </source>
</reference>
<evidence type="ECO:0000256" key="2">
    <source>
        <dbReference type="ARBA" id="ARBA00023015"/>
    </source>
</evidence>
<evidence type="ECO:0000259" key="5">
    <source>
        <dbReference type="PROSITE" id="PS50931"/>
    </source>
</evidence>
<organism evidence="6 7">
    <name type="scientific">Aquitalea magnusonii</name>
    <dbReference type="NCBI Taxonomy" id="332411"/>
    <lineage>
        <taxon>Bacteria</taxon>
        <taxon>Pseudomonadati</taxon>
        <taxon>Pseudomonadota</taxon>
        <taxon>Betaproteobacteria</taxon>
        <taxon>Neisseriales</taxon>
        <taxon>Chromobacteriaceae</taxon>
        <taxon>Aquitalea</taxon>
    </lineage>
</organism>
<keyword evidence="2" id="KW-0805">Transcription regulation</keyword>
<dbReference type="Gene3D" id="1.10.10.10">
    <property type="entry name" value="Winged helix-like DNA-binding domain superfamily/Winged helix DNA-binding domain"/>
    <property type="match status" value="1"/>
</dbReference>
<evidence type="ECO:0000256" key="1">
    <source>
        <dbReference type="ARBA" id="ARBA00009437"/>
    </source>
</evidence>
<dbReference type="InterPro" id="IPR036388">
    <property type="entry name" value="WH-like_DNA-bd_sf"/>
</dbReference>
<protein>
    <submittedName>
        <fullName evidence="6">LysR family transcriptional regulator</fullName>
    </submittedName>
</protein>
<dbReference type="PRINTS" id="PR00039">
    <property type="entry name" value="HTHLYSR"/>
</dbReference>
<dbReference type="SUPFAM" id="SSF53850">
    <property type="entry name" value="Periplasmic binding protein-like II"/>
    <property type="match status" value="1"/>
</dbReference>
<dbReference type="AlphaFoldDB" id="A0A318J9M3"/>
<comment type="similarity">
    <text evidence="1">Belongs to the LysR transcriptional regulatory family.</text>
</comment>
<dbReference type="Proteomes" id="UP000248395">
    <property type="component" value="Unassembled WGS sequence"/>
</dbReference>
<comment type="caution">
    <text evidence="6">The sequence shown here is derived from an EMBL/GenBank/DDBJ whole genome shotgun (WGS) entry which is preliminary data.</text>
</comment>
<dbReference type="GO" id="GO:0003677">
    <property type="term" value="F:DNA binding"/>
    <property type="evidence" value="ECO:0007669"/>
    <property type="project" value="UniProtKB-KW"/>
</dbReference>
<dbReference type="Gene3D" id="3.40.190.10">
    <property type="entry name" value="Periplasmic binding protein-like II"/>
    <property type="match status" value="2"/>
</dbReference>
<keyword evidence="7" id="KW-1185">Reference proteome</keyword>
<dbReference type="PANTHER" id="PTHR30346">
    <property type="entry name" value="TRANSCRIPTIONAL DUAL REGULATOR HCAR-RELATED"/>
    <property type="match status" value="1"/>
</dbReference>
<dbReference type="SUPFAM" id="SSF46785">
    <property type="entry name" value="Winged helix' DNA-binding domain"/>
    <property type="match status" value="1"/>
</dbReference>
<proteinExistence type="inferred from homology"/>
<dbReference type="Pfam" id="PF03466">
    <property type="entry name" value="LysR_substrate"/>
    <property type="match status" value="1"/>
</dbReference>
<dbReference type="InterPro" id="IPR036390">
    <property type="entry name" value="WH_DNA-bd_sf"/>
</dbReference>
<keyword evidence="4" id="KW-0804">Transcription</keyword>
<evidence type="ECO:0000313" key="6">
    <source>
        <dbReference type="EMBL" id="PXX45998.1"/>
    </source>
</evidence>
<keyword evidence="3" id="KW-0238">DNA-binding</keyword>
<evidence type="ECO:0000256" key="3">
    <source>
        <dbReference type="ARBA" id="ARBA00023125"/>
    </source>
</evidence>
<accession>A0A318J9M3</accession>
<dbReference type="RefSeq" id="WP_059286477.1">
    <property type="nucleotide sequence ID" value="NZ_QJKC01000010.1"/>
</dbReference>
<dbReference type="InterPro" id="IPR005119">
    <property type="entry name" value="LysR_subst-bd"/>
</dbReference>